<dbReference type="GeneID" id="73333237"/>
<proteinExistence type="predicted"/>
<evidence type="ECO:0000313" key="1">
    <source>
        <dbReference type="EMBL" id="GKT52254.1"/>
    </source>
</evidence>
<sequence length="118" mass="12837">MAETPLPIIAEGAVDAISMDEGRSTILALDTIKRFSQALETNNATALEGCFYADQAYWKDLLALTYHLRTFRQAGPIAASLIETKNLRGVYHIELDGEARFATVGPTLVSLSSFDGLD</sequence>
<gene>
    <name evidence="1" type="ORF">ColSpa_12435</name>
</gene>
<name>A0AA37PHH9_9PEZI</name>
<organism evidence="1 2">
    <name type="scientific">Colletotrichum spaethianum</name>
    <dbReference type="NCBI Taxonomy" id="700344"/>
    <lineage>
        <taxon>Eukaryota</taxon>
        <taxon>Fungi</taxon>
        <taxon>Dikarya</taxon>
        <taxon>Ascomycota</taxon>
        <taxon>Pezizomycotina</taxon>
        <taxon>Sordariomycetes</taxon>
        <taxon>Hypocreomycetidae</taxon>
        <taxon>Glomerellales</taxon>
        <taxon>Glomerellaceae</taxon>
        <taxon>Colletotrichum</taxon>
        <taxon>Colletotrichum spaethianum species complex</taxon>
    </lineage>
</organism>
<reference evidence="1 2" key="1">
    <citation type="submission" date="2022-03" db="EMBL/GenBank/DDBJ databases">
        <title>Genome data of Colletotrichum spp.</title>
        <authorList>
            <person name="Utami Y.D."/>
            <person name="Hiruma K."/>
        </authorList>
    </citation>
    <scope>NUCLEOTIDE SEQUENCE [LARGE SCALE GENOMIC DNA]</scope>
    <source>
        <strain evidence="1 2">MAFF 239500</strain>
    </source>
</reference>
<comment type="caution">
    <text evidence="1">The sequence shown here is derived from an EMBL/GenBank/DDBJ whole genome shotgun (WGS) entry which is preliminary data.</text>
</comment>
<accession>A0AA37PHH9</accession>
<dbReference type="AlphaFoldDB" id="A0AA37PHH9"/>
<keyword evidence="2" id="KW-1185">Reference proteome</keyword>
<evidence type="ECO:0000313" key="2">
    <source>
        <dbReference type="Proteomes" id="UP001055115"/>
    </source>
</evidence>
<dbReference type="EMBL" id="BQXU01000063">
    <property type="protein sequence ID" value="GKT52254.1"/>
    <property type="molecule type" value="Genomic_DNA"/>
</dbReference>
<dbReference type="Proteomes" id="UP001055115">
    <property type="component" value="Unassembled WGS sequence"/>
</dbReference>
<protein>
    <submittedName>
        <fullName evidence="1">Uncharacterized protein</fullName>
    </submittedName>
</protein>
<dbReference type="RefSeq" id="XP_049134604.1">
    <property type="nucleotide sequence ID" value="XM_049278647.1"/>
</dbReference>